<gene>
    <name evidence="2" type="ORF">D9756_009252</name>
</gene>
<evidence type="ECO:0000313" key="2">
    <source>
        <dbReference type="EMBL" id="KAF5349917.1"/>
    </source>
</evidence>
<feature type="compositionally biased region" description="Basic and acidic residues" evidence="1">
    <location>
        <begin position="382"/>
        <end position="410"/>
    </location>
</feature>
<keyword evidence="3" id="KW-1185">Reference proteome</keyword>
<feature type="compositionally biased region" description="Basic and acidic residues" evidence="1">
    <location>
        <begin position="613"/>
        <end position="629"/>
    </location>
</feature>
<feature type="compositionally biased region" description="Polar residues" evidence="1">
    <location>
        <begin position="587"/>
        <end position="597"/>
    </location>
</feature>
<feature type="compositionally biased region" description="Polar residues" evidence="1">
    <location>
        <begin position="336"/>
        <end position="355"/>
    </location>
</feature>
<reference evidence="2 3" key="1">
    <citation type="journal article" date="2020" name="ISME J.">
        <title>Uncovering the hidden diversity of litter-decomposition mechanisms in mushroom-forming fungi.</title>
        <authorList>
            <person name="Floudas D."/>
            <person name="Bentzer J."/>
            <person name="Ahren D."/>
            <person name="Johansson T."/>
            <person name="Persson P."/>
            <person name="Tunlid A."/>
        </authorList>
    </citation>
    <scope>NUCLEOTIDE SEQUENCE [LARGE SCALE GENOMIC DNA]</scope>
    <source>
        <strain evidence="2 3">CBS 146.42</strain>
    </source>
</reference>
<sequence length="730" mass="82699">MASSIPPVNHVELDRSKLVDVLEYLGYRIGEHFSHSIRLVVHGGACMLLHPGLFNLAEQQARLTPNMPIRTTTRDVDYIHRAFVAESIARGEPEAPGKLLTCIWETAVRFGLGADWMNSAADVALPMTTDPSGRQVDPIYSASIQKKNTEFHTIFSAANGMLRLISVAPFWAVSFKLVRYKKWDPYDICLLLKYGTIVSKGSAWTRENLERWLHTFCWSMGYANYPPEKQAETRGRIKHAIKMLNEWFALTPTLDEFLPIGFRTDPLMRQPEVPVPHTTAYASREMVMGTQDLDSNRAEWGGGDRTGWKASFAGDWVKPHEKPMQPQLHQFVDPSSAHSHQPNAMTNQPISSSPLNTPPYPPSTNLEQQPRPKVSSNVAEWYAEKQREKQREFEGQSKSEPRRQEQEGEVIKPFNPLLDLVENNHPRRHNSEGNTGFGGRHSMLYGPEVPRRSHSQPAPVPVAQPSFPHQGIYQTNPTPIPSHDHHRLSIYQTAPLHNPPAAPLYISPQAMPPPPLIYHSPPVNINIKVNRRKRGKERDREREKARSAKKWRQTHSIGADGTYLVDLRRTSSSSDSEDDDDEFDNATPRSTPPQTGSPAIYPLTTVVYYNQHEEQQQQQEKQRQREQKQHQHQHQHQQSPLPPPQQPSPPHFSQIYASMAAPAPPAMWVLPGTMQAPHVPQPQAIPPTRFVSPIPMATPFYSQPVIPPQEYTKSERPTGTLQRLMSTLKI</sequence>
<feature type="compositionally biased region" description="Acidic residues" evidence="1">
    <location>
        <begin position="575"/>
        <end position="584"/>
    </location>
</feature>
<dbReference type="OrthoDB" id="3141838at2759"/>
<evidence type="ECO:0000256" key="1">
    <source>
        <dbReference type="SAM" id="MobiDB-lite"/>
    </source>
</evidence>
<comment type="caution">
    <text evidence="2">The sequence shown here is derived from an EMBL/GenBank/DDBJ whole genome shotgun (WGS) entry which is preliminary data.</text>
</comment>
<protein>
    <submittedName>
        <fullName evidence="2">Uncharacterized protein</fullName>
    </submittedName>
</protein>
<organism evidence="2 3">
    <name type="scientific">Leucocoprinus leucothites</name>
    <dbReference type="NCBI Taxonomy" id="201217"/>
    <lineage>
        <taxon>Eukaryota</taxon>
        <taxon>Fungi</taxon>
        <taxon>Dikarya</taxon>
        <taxon>Basidiomycota</taxon>
        <taxon>Agaricomycotina</taxon>
        <taxon>Agaricomycetes</taxon>
        <taxon>Agaricomycetidae</taxon>
        <taxon>Agaricales</taxon>
        <taxon>Agaricineae</taxon>
        <taxon>Agaricaceae</taxon>
        <taxon>Leucocoprinus</taxon>
    </lineage>
</organism>
<feature type="region of interest" description="Disordered" evidence="1">
    <location>
        <begin position="527"/>
        <end position="600"/>
    </location>
</feature>
<feature type="region of interest" description="Disordered" evidence="1">
    <location>
        <begin position="613"/>
        <end position="653"/>
    </location>
</feature>
<feature type="compositionally biased region" description="Polar residues" evidence="1">
    <location>
        <begin position="363"/>
        <end position="378"/>
    </location>
</feature>
<name>A0A8H5FV68_9AGAR</name>
<dbReference type="EMBL" id="JAACJO010000015">
    <property type="protein sequence ID" value="KAF5349917.1"/>
    <property type="molecule type" value="Genomic_DNA"/>
</dbReference>
<accession>A0A8H5FV68</accession>
<feature type="compositionally biased region" description="Pro residues" evidence="1">
    <location>
        <begin position="640"/>
        <end position="650"/>
    </location>
</feature>
<feature type="region of interest" description="Disordered" evidence="1">
    <location>
        <begin position="332"/>
        <end position="413"/>
    </location>
</feature>
<evidence type="ECO:0000313" key="3">
    <source>
        <dbReference type="Proteomes" id="UP000559027"/>
    </source>
</evidence>
<dbReference type="AlphaFoldDB" id="A0A8H5FV68"/>
<feature type="compositionally biased region" description="Basic and acidic residues" evidence="1">
    <location>
        <begin position="536"/>
        <end position="546"/>
    </location>
</feature>
<dbReference type="Proteomes" id="UP000559027">
    <property type="component" value="Unassembled WGS sequence"/>
</dbReference>
<proteinExistence type="predicted"/>